<evidence type="ECO:0000313" key="7">
    <source>
        <dbReference type="EMBL" id="AMQ19388.1"/>
    </source>
</evidence>
<keyword evidence="1 4" id="KW-0805">Transcription regulation</keyword>
<evidence type="ECO:0000256" key="4">
    <source>
        <dbReference type="PIRNR" id="PIRNR006707"/>
    </source>
</evidence>
<dbReference type="SUPFAM" id="SSF46785">
    <property type="entry name" value="Winged helix' DNA-binding domain"/>
    <property type="match status" value="1"/>
</dbReference>
<protein>
    <recommendedName>
        <fullName evidence="4">HTH-type transcriptional regulator</fullName>
    </recommendedName>
</protein>
<dbReference type="InterPro" id="IPR026282">
    <property type="entry name" value="MJ1563"/>
</dbReference>
<evidence type="ECO:0000256" key="5">
    <source>
        <dbReference type="SAM" id="Coils"/>
    </source>
</evidence>
<dbReference type="KEGG" id="tpep:A0127_09560"/>
<dbReference type="Proteomes" id="UP000073604">
    <property type="component" value="Chromosome"/>
</dbReference>
<dbReference type="InterPro" id="IPR052362">
    <property type="entry name" value="HTH-GbsR_regulator"/>
</dbReference>
<dbReference type="CDD" id="cd00090">
    <property type="entry name" value="HTH_ARSR"/>
    <property type="match status" value="1"/>
</dbReference>
<dbReference type="STRING" id="53952.A0127_09560"/>
<dbReference type="Pfam" id="PF01978">
    <property type="entry name" value="TrmB"/>
    <property type="match status" value="1"/>
</dbReference>
<keyword evidence="5" id="KW-0175">Coiled coil</keyword>
<feature type="domain" description="Transcription regulator TrmB N-terminal" evidence="6">
    <location>
        <begin position="23"/>
        <end position="86"/>
    </location>
</feature>
<keyword evidence="2 4" id="KW-0238">DNA-binding</keyword>
<sequence>MPVNARDKTKFIEIVERMLTRWGYGSTEARVYAVLLFHGEPMTISELAKETGLSRSSISIALSKLTREYFVTCKRRGRIKYFTAVPIFLEKFLKIPKDTLEREIKPLKSIVEKLMDEADEGRKRQLEDVKKELDVLECMLKKIIELEEKESECISSSRSS</sequence>
<evidence type="ECO:0000313" key="8">
    <source>
        <dbReference type="Proteomes" id="UP000073604"/>
    </source>
</evidence>
<keyword evidence="3 4" id="KW-0804">Transcription</keyword>
<keyword evidence="8" id="KW-1185">Reference proteome</keyword>
<dbReference type="PANTHER" id="PTHR38465:SF1">
    <property type="entry name" value="HTH-TYPE TRANSCRIPTIONAL REGULATOR MJ1563-RELATED"/>
    <property type="match status" value="1"/>
</dbReference>
<dbReference type="InterPro" id="IPR036390">
    <property type="entry name" value="WH_DNA-bd_sf"/>
</dbReference>
<evidence type="ECO:0000256" key="1">
    <source>
        <dbReference type="ARBA" id="ARBA00023015"/>
    </source>
</evidence>
<dbReference type="GeneID" id="27140794"/>
<dbReference type="PIRSF" id="PIRSF006707">
    <property type="entry name" value="MJ1563"/>
    <property type="match status" value="1"/>
</dbReference>
<organism evidence="7 8">
    <name type="scientific">Thermococcus peptonophilus</name>
    <dbReference type="NCBI Taxonomy" id="53952"/>
    <lineage>
        <taxon>Archaea</taxon>
        <taxon>Methanobacteriati</taxon>
        <taxon>Methanobacteriota</taxon>
        <taxon>Thermococci</taxon>
        <taxon>Thermococcales</taxon>
        <taxon>Thermococcaceae</taxon>
        <taxon>Thermococcus</taxon>
    </lineage>
</organism>
<dbReference type="EMBL" id="CP014750">
    <property type="protein sequence ID" value="AMQ19388.1"/>
    <property type="molecule type" value="Genomic_DNA"/>
</dbReference>
<dbReference type="OrthoDB" id="101229at2157"/>
<evidence type="ECO:0000259" key="6">
    <source>
        <dbReference type="Pfam" id="PF01978"/>
    </source>
</evidence>
<comment type="similarity">
    <text evidence="4">Belongs to the GbsR family.</text>
</comment>
<dbReference type="InterPro" id="IPR036388">
    <property type="entry name" value="WH-like_DNA-bd_sf"/>
</dbReference>
<proteinExistence type="inferred from homology"/>
<dbReference type="GO" id="GO:0003677">
    <property type="term" value="F:DNA binding"/>
    <property type="evidence" value="ECO:0007669"/>
    <property type="project" value="UniProtKB-UniRule"/>
</dbReference>
<name>A0A142CX86_9EURY</name>
<dbReference type="InterPro" id="IPR002831">
    <property type="entry name" value="Tscrpt_reg_TrmB_N"/>
</dbReference>
<dbReference type="Gene3D" id="1.10.10.10">
    <property type="entry name" value="Winged helix-like DNA-binding domain superfamily/Winged helix DNA-binding domain"/>
    <property type="match status" value="1"/>
</dbReference>
<dbReference type="AlphaFoldDB" id="A0A142CX86"/>
<accession>A0A142CX86</accession>
<evidence type="ECO:0000256" key="2">
    <source>
        <dbReference type="ARBA" id="ARBA00023125"/>
    </source>
</evidence>
<dbReference type="RefSeq" id="WP_062390663.1">
    <property type="nucleotide sequence ID" value="NZ_CP014750.1"/>
</dbReference>
<gene>
    <name evidence="7" type="ORF">A0127_09560</name>
</gene>
<reference evidence="8" key="1">
    <citation type="submission" date="2016-03" db="EMBL/GenBank/DDBJ databases">
        <authorList>
            <person name="Oger P.M."/>
        </authorList>
    </citation>
    <scope>NUCLEOTIDE SEQUENCE [LARGE SCALE GENOMIC DNA]</scope>
    <source>
        <strain evidence="8">OG-1</strain>
    </source>
</reference>
<dbReference type="PANTHER" id="PTHR38465">
    <property type="entry name" value="HTH-TYPE TRANSCRIPTIONAL REGULATOR MJ1563-RELATED"/>
    <property type="match status" value="1"/>
</dbReference>
<evidence type="ECO:0000256" key="3">
    <source>
        <dbReference type="ARBA" id="ARBA00023163"/>
    </source>
</evidence>
<dbReference type="InterPro" id="IPR011991">
    <property type="entry name" value="ArsR-like_HTH"/>
</dbReference>
<feature type="coiled-coil region" evidence="5">
    <location>
        <begin position="97"/>
        <end position="146"/>
    </location>
</feature>